<evidence type="ECO:0000313" key="4">
    <source>
        <dbReference type="Proteomes" id="UP000032809"/>
    </source>
</evidence>
<keyword evidence="4" id="KW-1185">Reference proteome</keyword>
<dbReference type="PANTHER" id="PTHR12598">
    <property type="entry name" value="COPPER HOMEOSTASIS PROTEIN CUTC"/>
    <property type="match status" value="1"/>
</dbReference>
<name>A0A0C7NPQ0_DEFTU</name>
<dbReference type="InterPro" id="IPR005627">
    <property type="entry name" value="CutC-like"/>
</dbReference>
<dbReference type="Proteomes" id="UP000032809">
    <property type="component" value="Chromosome I"/>
</dbReference>
<dbReference type="InterPro" id="IPR036822">
    <property type="entry name" value="CutC-like_dom_sf"/>
</dbReference>
<dbReference type="GO" id="GO:0005737">
    <property type="term" value="C:cytoplasm"/>
    <property type="evidence" value="ECO:0007669"/>
    <property type="project" value="UniProtKB-SubCell"/>
</dbReference>
<keyword evidence="2" id="KW-0963">Cytoplasm</keyword>
<dbReference type="Pfam" id="PF03932">
    <property type="entry name" value="CutC"/>
    <property type="match status" value="1"/>
</dbReference>
<dbReference type="HAMAP" id="MF_00795">
    <property type="entry name" value="CutC"/>
    <property type="match status" value="1"/>
</dbReference>
<comment type="subcellular location">
    <subcellularLocation>
        <location evidence="2">Cytoplasm</location>
    </subcellularLocation>
</comment>
<dbReference type="HOGENOM" id="CLU_050555_3_0_0"/>
<evidence type="ECO:0000256" key="2">
    <source>
        <dbReference type="HAMAP-Rule" id="MF_00795"/>
    </source>
</evidence>
<comment type="caution">
    <text evidence="2">Once thought to be involved in copper homeostasis, experiments in E.coli have shown this is not the case.</text>
</comment>
<proteinExistence type="inferred from homology"/>
<dbReference type="GO" id="GO:0005507">
    <property type="term" value="F:copper ion binding"/>
    <property type="evidence" value="ECO:0007669"/>
    <property type="project" value="TreeGrafter"/>
</dbReference>
<dbReference type="AlphaFoldDB" id="A0A0C7NPQ0"/>
<sequence length="251" mass="27697">MSSIILEICCASARDVVEAEKGGADRVELNSGMVYGGLTPSIGEVEEAKRITNIPIIVMIRPRSGGFCYTDIEFEVMKKDAQAAISAGADGLAFGILNADGTIDIKRNKILKEIAGDKETVFHRAFDVVPNPIKSIDILIEIGINRILTSGQESTVEKGINNCRDIIDHSGGRIEILLGGGIRDYNVKKIIEETGTKQVHLSAFKEEYDNSTVHQNKVRFNKYEEMPENIYQVTDCNKVRLVRNIIDNIAL</sequence>
<accession>A0A0C7NPQ0</accession>
<dbReference type="SUPFAM" id="SSF110395">
    <property type="entry name" value="CutC-like"/>
    <property type="match status" value="1"/>
</dbReference>
<dbReference type="PANTHER" id="PTHR12598:SF0">
    <property type="entry name" value="COPPER HOMEOSTASIS PROTEIN CUTC HOMOLOG"/>
    <property type="match status" value="1"/>
</dbReference>
<gene>
    <name evidence="2 3" type="primary">cutC</name>
    <name evidence="3" type="ORF">DTL3_0558</name>
</gene>
<dbReference type="KEGG" id="dtn:DTL3_0558"/>
<comment type="similarity">
    <text evidence="1 2">Belongs to the CutC family.</text>
</comment>
<evidence type="ECO:0000313" key="3">
    <source>
        <dbReference type="EMBL" id="CEP77877.1"/>
    </source>
</evidence>
<dbReference type="STRING" id="1006576.DTL3_0558"/>
<protein>
    <recommendedName>
        <fullName evidence="2">PF03932 family protein CutC</fullName>
    </recommendedName>
</protein>
<dbReference type="RefSeq" id="WP_045087429.1">
    <property type="nucleotide sequence ID" value="NZ_LN824141.1"/>
</dbReference>
<dbReference type="Gene3D" id="3.20.20.380">
    <property type="entry name" value="Copper homeostasis (CutC) domain"/>
    <property type="match status" value="1"/>
</dbReference>
<evidence type="ECO:0000256" key="1">
    <source>
        <dbReference type="ARBA" id="ARBA00007768"/>
    </source>
</evidence>
<reference evidence="4" key="1">
    <citation type="submission" date="2014-11" db="EMBL/GenBank/DDBJ databases">
        <authorList>
            <person name="Wibberg D."/>
        </authorList>
    </citation>
    <scope>NUCLEOTIDE SEQUENCE [LARGE SCALE GENOMIC DNA]</scope>
    <source>
        <strain evidence="4">L3</strain>
    </source>
</reference>
<organism evidence="3 4">
    <name type="scientific">Defluviitoga tunisiensis</name>
    <dbReference type="NCBI Taxonomy" id="1006576"/>
    <lineage>
        <taxon>Bacteria</taxon>
        <taxon>Thermotogati</taxon>
        <taxon>Thermotogota</taxon>
        <taxon>Thermotogae</taxon>
        <taxon>Petrotogales</taxon>
        <taxon>Petrotogaceae</taxon>
        <taxon>Defluviitoga</taxon>
    </lineage>
</organism>
<dbReference type="PATRIC" id="fig|1006576.9.peg.545"/>
<dbReference type="EMBL" id="LN824141">
    <property type="protein sequence ID" value="CEP77877.1"/>
    <property type="molecule type" value="Genomic_DNA"/>
</dbReference>